<sequence length="730" mass="83923">MKIHRCRLLNGESDNKRRKYSECTEECVFLSSLLRRVRKRNIRSEAKGIEGKPRANGEQEIDNDEKHGNERNEESIGKHNKNIDQECTNKPDRTRISKSGHTKLLNKLLQQSKTSRILHILKQIDIKMADDQATRNLLLHNLNVLIHHSSLRVRQRVSILFKKLCKFVRLADEHGDEEQSSNAQTRTQSVHKPFNLLRLFKKNNNVTDGALIFALEDTDPYVRKNALKAILQLSHIHKLSSLAFSFYLDMLFDPDTAISTLSARCVYRLTKMYDITVSEHNLEHLFVVVPRCNERMKRYVVKTVGNLVFDEHTVDGLIAYMCGLDKKYLIYCAERIVENNQELIERMVGIWRGGKTRIRNERGVSDDCMGKEGVSSALNDASNDAKNDENSTFKEYTTKGAENYRESAMSNEHRYITNKTEKNQKHESAAVIERNVTVNKTKHNEAICAHEGRCEMGMSQCRNINSEMEQNDKMNGNTMGDLLHIPSIASNDPAVDQHSLSSTKSDFVHSLFAFFLKPTNDYLQLFVHLNKHKSKNVKKRERTFALDRLGVFLKGNTSNCKNYFRTCKNYIRSDTHRDDSRIVKDDSAFFTFIYDVYTAKKHGVYLPLLLTYNLASLGILTFSHLLSFISRYHNVKGIRSIKNVFNVPSTVRVNDVLLISFTVMYEGRASEHLFVRVEYKSVIFLKCTRSVCVRMRYEGRGGIKVGLVVRVGTNYHGIGENRRISVVTGE</sequence>
<evidence type="ECO:0000313" key="2">
    <source>
        <dbReference type="EMBL" id="ELA46110.1"/>
    </source>
</evidence>
<name>L2GSN9_VAVCU</name>
<protein>
    <submittedName>
        <fullName evidence="2">Uncharacterized protein</fullName>
    </submittedName>
</protein>
<dbReference type="OrthoDB" id="10600739at2759"/>
<dbReference type="GeneID" id="19880256"/>
<feature type="region of interest" description="Disordered" evidence="1">
    <location>
        <begin position="45"/>
        <end position="97"/>
    </location>
</feature>
<reference evidence="3" key="1">
    <citation type="submission" date="2011-03" db="EMBL/GenBank/DDBJ databases">
        <title>The genome sequence of Vavraia culicis strain floridensis.</title>
        <authorList>
            <consortium name="The Broad Institute Genome Sequencing Platform"/>
            <person name="Cuomo C."/>
            <person name="Becnel J."/>
            <person name="Sanscrainte N."/>
            <person name="Young S.K."/>
            <person name="Zeng Q."/>
            <person name="Gargeya S."/>
            <person name="Fitzgerald M."/>
            <person name="Haas B."/>
            <person name="Abouelleil A."/>
            <person name="Alvarado L."/>
            <person name="Arachchi H.M."/>
            <person name="Berlin A."/>
            <person name="Chapman S.B."/>
            <person name="Gearin G."/>
            <person name="Goldberg J."/>
            <person name="Griggs A."/>
            <person name="Gujja S."/>
            <person name="Hansen M."/>
            <person name="Heiman D."/>
            <person name="Howarth C."/>
            <person name="Larimer J."/>
            <person name="Lui A."/>
            <person name="MacDonald P.J.P."/>
            <person name="McCowen C."/>
            <person name="Montmayeur A."/>
            <person name="Murphy C."/>
            <person name="Neiman D."/>
            <person name="Pearson M."/>
            <person name="Priest M."/>
            <person name="Roberts A."/>
            <person name="Saif S."/>
            <person name="Shea T."/>
            <person name="Sisk P."/>
            <person name="Stolte C."/>
            <person name="Sykes S."/>
            <person name="Wortman J."/>
            <person name="Nusbaum C."/>
            <person name="Birren B."/>
        </authorList>
    </citation>
    <scope>NUCLEOTIDE SEQUENCE [LARGE SCALE GENOMIC DNA]</scope>
    <source>
        <strain evidence="3">floridensis</strain>
    </source>
</reference>
<dbReference type="InterPro" id="IPR011989">
    <property type="entry name" value="ARM-like"/>
</dbReference>
<proteinExistence type="predicted"/>
<accession>L2GSN9</accession>
<dbReference type="SUPFAM" id="SSF48371">
    <property type="entry name" value="ARM repeat"/>
    <property type="match status" value="1"/>
</dbReference>
<dbReference type="Proteomes" id="UP000011081">
    <property type="component" value="Unassembled WGS sequence"/>
</dbReference>
<dbReference type="InParanoid" id="L2GSN9"/>
<dbReference type="VEuPathDB" id="MicrosporidiaDB:VCUG_02394"/>
<dbReference type="EMBL" id="GL877463">
    <property type="protein sequence ID" value="ELA46110.1"/>
    <property type="molecule type" value="Genomic_DNA"/>
</dbReference>
<organism evidence="2 3">
    <name type="scientific">Vavraia culicis (isolate floridensis)</name>
    <name type="common">Microsporidian parasite</name>
    <dbReference type="NCBI Taxonomy" id="948595"/>
    <lineage>
        <taxon>Eukaryota</taxon>
        <taxon>Fungi</taxon>
        <taxon>Fungi incertae sedis</taxon>
        <taxon>Microsporidia</taxon>
        <taxon>Pleistophoridae</taxon>
        <taxon>Vavraia</taxon>
    </lineage>
</organism>
<dbReference type="HOGENOM" id="CLU_379563_0_0_1"/>
<feature type="compositionally biased region" description="Basic and acidic residues" evidence="1">
    <location>
        <begin position="45"/>
        <end position="57"/>
    </location>
</feature>
<keyword evidence="3" id="KW-1185">Reference proteome</keyword>
<feature type="compositionally biased region" description="Basic and acidic residues" evidence="1">
    <location>
        <begin position="64"/>
        <end position="95"/>
    </location>
</feature>
<evidence type="ECO:0000313" key="3">
    <source>
        <dbReference type="Proteomes" id="UP000011081"/>
    </source>
</evidence>
<evidence type="ECO:0000256" key="1">
    <source>
        <dbReference type="SAM" id="MobiDB-lite"/>
    </source>
</evidence>
<dbReference type="AlphaFoldDB" id="L2GSN9"/>
<dbReference type="InterPro" id="IPR016024">
    <property type="entry name" value="ARM-type_fold"/>
</dbReference>
<gene>
    <name evidence="2" type="ORF">VCUG_02394</name>
</gene>
<dbReference type="RefSeq" id="XP_008075402.1">
    <property type="nucleotide sequence ID" value="XM_008077211.1"/>
</dbReference>
<dbReference type="Gene3D" id="1.25.10.10">
    <property type="entry name" value="Leucine-rich Repeat Variant"/>
    <property type="match status" value="1"/>
</dbReference>